<dbReference type="InterPro" id="IPR041633">
    <property type="entry name" value="Polbeta"/>
</dbReference>
<evidence type="ECO:0000313" key="3">
    <source>
        <dbReference type="Proteomes" id="UP001238088"/>
    </source>
</evidence>
<keyword evidence="3" id="KW-1185">Reference proteome</keyword>
<dbReference type="RefSeq" id="WP_307477245.1">
    <property type="nucleotide sequence ID" value="NZ_JAUSUB010000018.1"/>
</dbReference>
<reference evidence="2 3" key="1">
    <citation type="submission" date="2023-07" db="EMBL/GenBank/DDBJ databases">
        <title>Genomic Encyclopedia of Type Strains, Phase IV (KMG-IV): sequencing the most valuable type-strain genomes for metagenomic binning, comparative biology and taxonomic classification.</title>
        <authorList>
            <person name="Goeker M."/>
        </authorList>
    </citation>
    <scope>NUCLEOTIDE SEQUENCE [LARGE SCALE GENOMIC DNA]</scope>
    <source>
        <strain evidence="2 3">DSM 23494</strain>
    </source>
</reference>
<name>A0ABU0APE2_9BACI</name>
<evidence type="ECO:0000259" key="1">
    <source>
        <dbReference type="Pfam" id="PF18765"/>
    </source>
</evidence>
<dbReference type="InterPro" id="IPR043519">
    <property type="entry name" value="NT_sf"/>
</dbReference>
<dbReference type="Proteomes" id="UP001238088">
    <property type="component" value="Unassembled WGS sequence"/>
</dbReference>
<proteinExistence type="predicted"/>
<dbReference type="EMBL" id="JAUSUB010000018">
    <property type="protein sequence ID" value="MDQ0271925.1"/>
    <property type="molecule type" value="Genomic_DNA"/>
</dbReference>
<dbReference type="CDD" id="cd05403">
    <property type="entry name" value="NT_KNTase_like"/>
    <property type="match status" value="1"/>
</dbReference>
<feature type="domain" description="Polymerase beta nucleotidyltransferase" evidence="1">
    <location>
        <begin position="13"/>
        <end position="98"/>
    </location>
</feature>
<comment type="caution">
    <text evidence="2">The sequence shown here is derived from an EMBL/GenBank/DDBJ whole genome shotgun (WGS) entry which is preliminary data.</text>
</comment>
<gene>
    <name evidence="2" type="ORF">J2S17_003813</name>
</gene>
<protein>
    <submittedName>
        <fullName evidence="2">Nucleotidyltransferase</fullName>
    </submittedName>
</protein>
<sequence>MIEGYNFNYIKGLEVVMVYGSVARNEADINSDIDIFALVVDSLTEIEREKLIEKIYYQFPAKEVNVSLYTKEIFNKMSRDGSLFLWHLKKEGKYLFNKRNENIFINLSNFDGYQKNMKLYRDLFSSVQKSLVENGVNSYDLSMLFFLCRNISILTCFKIGNPNFGRYSAYENLTKYLNYEPVSYSNFISLSKWRIDYTRGLEEELAYPNRDRLIKMINEVSNLLDVCEKIINSEDKNEEY</sequence>
<dbReference type="SUPFAM" id="SSF81301">
    <property type="entry name" value="Nucleotidyltransferase"/>
    <property type="match status" value="1"/>
</dbReference>
<dbReference type="Gene3D" id="3.30.460.10">
    <property type="entry name" value="Beta Polymerase, domain 2"/>
    <property type="match status" value="1"/>
</dbReference>
<evidence type="ECO:0000313" key="2">
    <source>
        <dbReference type="EMBL" id="MDQ0271925.1"/>
    </source>
</evidence>
<accession>A0ABU0APE2</accession>
<organism evidence="2 3">
    <name type="scientific">Cytobacillus purgationiresistens</name>
    <dbReference type="NCBI Taxonomy" id="863449"/>
    <lineage>
        <taxon>Bacteria</taxon>
        <taxon>Bacillati</taxon>
        <taxon>Bacillota</taxon>
        <taxon>Bacilli</taxon>
        <taxon>Bacillales</taxon>
        <taxon>Bacillaceae</taxon>
        <taxon>Cytobacillus</taxon>
    </lineage>
</organism>
<dbReference type="Pfam" id="PF18765">
    <property type="entry name" value="Polbeta"/>
    <property type="match status" value="1"/>
</dbReference>